<name>A0A810Q0T9_9FIRM</name>
<evidence type="ECO:0000313" key="2">
    <source>
        <dbReference type="EMBL" id="BCK81560.1"/>
    </source>
</evidence>
<proteinExistence type="predicted"/>
<keyword evidence="1" id="KW-0472">Membrane</keyword>
<evidence type="ECO:0000256" key="1">
    <source>
        <dbReference type="SAM" id="Phobius"/>
    </source>
</evidence>
<organism evidence="2 3">
    <name type="scientific">Vescimonas coprocola</name>
    <dbReference type="NCBI Taxonomy" id="2714355"/>
    <lineage>
        <taxon>Bacteria</taxon>
        <taxon>Bacillati</taxon>
        <taxon>Bacillota</taxon>
        <taxon>Clostridia</taxon>
        <taxon>Eubacteriales</taxon>
        <taxon>Oscillospiraceae</taxon>
        <taxon>Vescimonas</taxon>
    </lineage>
</organism>
<feature type="transmembrane region" description="Helical" evidence="1">
    <location>
        <begin position="21"/>
        <end position="43"/>
    </location>
</feature>
<dbReference type="AlphaFoldDB" id="A0A810Q0T9"/>
<keyword evidence="1" id="KW-0812">Transmembrane</keyword>
<evidence type="ECO:0008006" key="4">
    <source>
        <dbReference type="Google" id="ProtNLM"/>
    </source>
</evidence>
<protein>
    <recommendedName>
        <fullName evidence="4">Zn-finger containing protein</fullName>
    </recommendedName>
</protein>
<sequence>MSFFQRVGNAMARFMYGRNGGDRLGLATIWTAIVIDVVCLFIKGYQVPYLILSTLSTAMVLWALWRMFSRNLAKRRAENAWFMSKVCWPVKNAFGLTRTRMRDREHKYIACPKCRTVCRVPRGKGRIVITCPKCREEIHTKS</sequence>
<accession>A0A810Q0T9</accession>
<dbReference type="EMBL" id="AP023418">
    <property type="protein sequence ID" value="BCK81560.1"/>
    <property type="molecule type" value="Genomic_DNA"/>
</dbReference>
<feature type="transmembrane region" description="Helical" evidence="1">
    <location>
        <begin position="49"/>
        <end position="68"/>
    </location>
</feature>
<gene>
    <name evidence="2" type="ORF">MM50RIKEN_13230</name>
</gene>
<dbReference type="RefSeq" id="WP_213540329.1">
    <property type="nucleotide sequence ID" value="NZ_AP023418.1"/>
</dbReference>
<keyword evidence="1" id="KW-1133">Transmembrane helix</keyword>
<reference evidence="2" key="1">
    <citation type="submission" date="2020-09" db="EMBL/GenBank/DDBJ databases">
        <title>New species isolated from human feces.</title>
        <authorList>
            <person name="Kitahara M."/>
            <person name="Shigeno Y."/>
            <person name="Shime M."/>
            <person name="Matsumoto Y."/>
            <person name="Nakamura S."/>
            <person name="Motooka D."/>
            <person name="Fukuoka S."/>
            <person name="Nishikawa H."/>
            <person name="Benno Y."/>
        </authorList>
    </citation>
    <scope>NUCLEOTIDE SEQUENCE</scope>
    <source>
        <strain evidence="2">MM50</strain>
    </source>
</reference>
<keyword evidence="3" id="KW-1185">Reference proteome</keyword>
<dbReference type="KEGG" id="vcop:MM50RIKEN_13230"/>
<dbReference type="Proteomes" id="UP000681035">
    <property type="component" value="Chromosome"/>
</dbReference>
<evidence type="ECO:0000313" key="3">
    <source>
        <dbReference type="Proteomes" id="UP000681035"/>
    </source>
</evidence>